<accession>A0A1F6WLG5</accession>
<keyword evidence="4 5" id="KW-0694">RNA-binding</keyword>
<comment type="subunit">
    <text evidence="4">Part of the 50S ribosomal subunit. Contacts protein L20.</text>
</comment>
<reference evidence="6 7" key="1">
    <citation type="journal article" date="2016" name="Nat. Commun.">
        <title>Thousands of microbial genomes shed light on interconnected biogeochemical processes in an aquifer system.</title>
        <authorList>
            <person name="Anantharaman K."/>
            <person name="Brown C.T."/>
            <person name="Hug L.A."/>
            <person name="Sharon I."/>
            <person name="Castelle C.J."/>
            <person name="Probst A.J."/>
            <person name="Thomas B.C."/>
            <person name="Singh A."/>
            <person name="Wilkins M.J."/>
            <person name="Karaoz U."/>
            <person name="Brodie E.L."/>
            <person name="Williams K.H."/>
            <person name="Hubbard S.S."/>
            <person name="Banfield J.F."/>
        </authorList>
    </citation>
    <scope>NUCLEOTIDE SEQUENCE [LARGE SCALE GENOMIC DNA]</scope>
</reference>
<comment type="function">
    <text evidence="4 5">This protein binds to 23S rRNA in the presence of protein L20.</text>
</comment>
<dbReference type="GO" id="GO:0003735">
    <property type="term" value="F:structural constituent of ribosome"/>
    <property type="evidence" value="ECO:0007669"/>
    <property type="project" value="InterPro"/>
</dbReference>
<proteinExistence type="inferred from homology"/>
<keyword evidence="4 5" id="KW-0699">rRNA-binding</keyword>
<dbReference type="InterPro" id="IPR036164">
    <property type="entry name" value="bL21-like_sf"/>
</dbReference>
<evidence type="ECO:0000313" key="6">
    <source>
        <dbReference type="EMBL" id="OGI82729.1"/>
    </source>
</evidence>
<dbReference type="GO" id="GO:0019843">
    <property type="term" value="F:rRNA binding"/>
    <property type="evidence" value="ECO:0007669"/>
    <property type="project" value="UniProtKB-UniRule"/>
</dbReference>
<sequence>MATEFAIIQTGGKQYKVSKGDVLNVEKLGGKQQAGEKIVFDKVLLVDNGKDTSIGTPFIEGAKVEGELIAEGRNKKVTVIHYKPKVRYFKKAGHRQPFFKIKITNIK</sequence>
<evidence type="ECO:0000256" key="5">
    <source>
        <dbReference type="RuleBase" id="RU000562"/>
    </source>
</evidence>
<keyword evidence="2 4" id="KW-0689">Ribosomal protein</keyword>
<dbReference type="SUPFAM" id="SSF141091">
    <property type="entry name" value="L21p-like"/>
    <property type="match status" value="1"/>
</dbReference>
<dbReference type="PANTHER" id="PTHR21349:SF0">
    <property type="entry name" value="LARGE RIBOSOMAL SUBUNIT PROTEIN BL21M"/>
    <property type="match status" value="1"/>
</dbReference>
<dbReference type="PANTHER" id="PTHR21349">
    <property type="entry name" value="50S RIBOSOMAL PROTEIN L21"/>
    <property type="match status" value="1"/>
</dbReference>
<dbReference type="AlphaFoldDB" id="A0A1F6WLG5"/>
<dbReference type="Proteomes" id="UP000179880">
    <property type="component" value="Unassembled WGS sequence"/>
</dbReference>
<name>A0A1F6WLG5_9BACT</name>
<evidence type="ECO:0000256" key="4">
    <source>
        <dbReference type="HAMAP-Rule" id="MF_01363"/>
    </source>
</evidence>
<gene>
    <name evidence="4" type="primary">rplU</name>
    <name evidence="6" type="ORF">A3B93_02505</name>
</gene>
<dbReference type="InterPro" id="IPR028909">
    <property type="entry name" value="bL21-like"/>
</dbReference>
<dbReference type="NCBIfam" id="TIGR00061">
    <property type="entry name" value="L21"/>
    <property type="match status" value="1"/>
</dbReference>
<dbReference type="HAMAP" id="MF_01363">
    <property type="entry name" value="Ribosomal_bL21"/>
    <property type="match status" value="1"/>
</dbReference>
<comment type="similarity">
    <text evidence="1 4 5">Belongs to the bacterial ribosomal protein bL21 family.</text>
</comment>
<evidence type="ECO:0000313" key="7">
    <source>
        <dbReference type="Proteomes" id="UP000179880"/>
    </source>
</evidence>
<protein>
    <recommendedName>
        <fullName evidence="4">Large ribosomal subunit protein bL21</fullName>
    </recommendedName>
</protein>
<evidence type="ECO:0000256" key="1">
    <source>
        <dbReference type="ARBA" id="ARBA00008563"/>
    </source>
</evidence>
<evidence type="ECO:0000256" key="2">
    <source>
        <dbReference type="ARBA" id="ARBA00022980"/>
    </source>
</evidence>
<dbReference type="EMBL" id="MFUH01000004">
    <property type="protein sequence ID" value="OGI82729.1"/>
    <property type="molecule type" value="Genomic_DNA"/>
</dbReference>
<dbReference type="InterPro" id="IPR001787">
    <property type="entry name" value="Ribosomal_bL21"/>
</dbReference>
<dbReference type="GO" id="GO:0006412">
    <property type="term" value="P:translation"/>
    <property type="evidence" value="ECO:0007669"/>
    <property type="project" value="UniProtKB-UniRule"/>
</dbReference>
<dbReference type="Pfam" id="PF00829">
    <property type="entry name" value="Ribosomal_L21p"/>
    <property type="match status" value="1"/>
</dbReference>
<comment type="caution">
    <text evidence="6">The sequence shown here is derived from an EMBL/GenBank/DDBJ whole genome shotgun (WGS) entry which is preliminary data.</text>
</comment>
<dbReference type="GO" id="GO:0005840">
    <property type="term" value="C:ribosome"/>
    <property type="evidence" value="ECO:0007669"/>
    <property type="project" value="UniProtKB-KW"/>
</dbReference>
<evidence type="ECO:0000256" key="3">
    <source>
        <dbReference type="ARBA" id="ARBA00023274"/>
    </source>
</evidence>
<dbReference type="GO" id="GO:1990904">
    <property type="term" value="C:ribonucleoprotein complex"/>
    <property type="evidence" value="ECO:0007669"/>
    <property type="project" value="UniProtKB-KW"/>
</dbReference>
<organism evidence="6 7">
    <name type="scientific">Candidatus Nomurabacteria bacterium RIFCSPHIGHO2_02_FULL_42_24</name>
    <dbReference type="NCBI Taxonomy" id="1801757"/>
    <lineage>
        <taxon>Bacteria</taxon>
        <taxon>Candidatus Nomuraibacteriota</taxon>
    </lineage>
</organism>
<keyword evidence="3 4" id="KW-0687">Ribonucleoprotein</keyword>
<dbReference type="GO" id="GO:0005737">
    <property type="term" value="C:cytoplasm"/>
    <property type="evidence" value="ECO:0007669"/>
    <property type="project" value="UniProtKB-ARBA"/>
</dbReference>